<feature type="binding site" evidence="6">
    <location>
        <position position="264"/>
    </location>
    <ligand>
        <name>Zn(2+)</name>
        <dbReference type="ChEBI" id="CHEBI:29105"/>
    </ligand>
</feature>
<evidence type="ECO:0000256" key="7">
    <source>
        <dbReference type="SAM" id="Phobius"/>
    </source>
</evidence>
<reference evidence="9" key="1">
    <citation type="submission" date="2025-08" db="UniProtKB">
        <authorList>
            <consortium name="RefSeq"/>
        </authorList>
    </citation>
    <scope>IDENTIFICATION</scope>
    <source>
        <tissue evidence="9">Tentacle</tissue>
    </source>
</reference>
<dbReference type="OrthoDB" id="535992at2759"/>
<keyword evidence="6" id="KW-0479">Metal-binding</keyword>
<feature type="transmembrane region" description="Helical" evidence="7">
    <location>
        <begin position="266"/>
        <end position="282"/>
    </location>
</feature>
<feature type="transmembrane region" description="Helical" evidence="7">
    <location>
        <begin position="73"/>
        <end position="91"/>
    </location>
</feature>
<feature type="binding site" evidence="6">
    <location>
        <position position="120"/>
    </location>
    <ligand>
        <name>Zn(2+)</name>
        <dbReference type="ChEBI" id="CHEBI:29105"/>
    </ligand>
</feature>
<comment type="subcellular location">
    <subcellularLocation>
        <location evidence="1">Membrane</location>
        <topology evidence="1">Multi-pass membrane protein</topology>
    </subcellularLocation>
</comment>
<evidence type="ECO:0000256" key="2">
    <source>
        <dbReference type="ARBA" id="ARBA00007018"/>
    </source>
</evidence>
<dbReference type="AlphaFoldDB" id="A0A6P8HQU0"/>
<keyword evidence="4 7" id="KW-1133">Transmembrane helix</keyword>
<gene>
    <name evidence="9" type="primary">LOC116295141</name>
</gene>
<dbReference type="KEGG" id="aten:116295141"/>
<dbReference type="GO" id="GO:0046872">
    <property type="term" value="F:metal ion binding"/>
    <property type="evidence" value="ECO:0007669"/>
    <property type="project" value="UniProtKB-KW"/>
</dbReference>
<keyword evidence="5 7" id="KW-0472">Membrane</keyword>
<evidence type="ECO:0000256" key="5">
    <source>
        <dbReference type="ARBA" id="ARBA00023136"/>
    </source>
</evidence>
<protein>
    <submittedName>
        <fullName evidence="9">Progestin and adipoQ receptor family member 4-like</fullName>
    </submittedName>
</protein>
<dbReference type="GO" id="GO:0038023">
    <property type="term" value="F:signaling receptor activity"/>
    <property type="evidence" value="ECO:0007669"/>
    <property type="project" value="TreeGrafter"/>
</dbReference>
<feature type="transmembrane region" description="Helical" evidence="7">
    <location>
        <begin position="171"/>
        <end position="187"/>
    </location>
</feature>
<evidence type="ECO:0000256" key="1">
    <source>
        <dbReference type="ARBA" id="ARBA00004141"/>
    </source>
</evidence>
<dbReference type="InterPro" id="IPR004254">
    <property type="entry name" value="AdipoR/HlyIII-related"/>
</dbReference>
<dbReference type="InParanoid" id="A0A6P8HQU0"/>
<evidence type="ECO:0000313" key="9">
    <source>
        <dbReference type="RefSeq" id="XP_031558749.1"/>
    </source>
</evidence>
<keyword evidence="8" id="KW-1185">Reference proteome</keyword>
<dbReference type="PANTHER" id="PTHR20855:SF138">
    <property type="entry name" value="PROGESTIN AND ADIPOQ RECEPTOR FAMILY MEMBER 4"/>
    <property type="match status" value="1"/>
</dbReference>
<evidence type="ECO:0000256" key="4">
    <source>
        <dbReference type="ARBA" id="ARBA00022989"/>
    </source>
</evidence>
<dbReference type="Pfam" id="PF03006">
    <property type="entry name" value="HlyIII"/>
    <property type="match status" value="1"/>
</dbReference>
<feature type="binding site" evidence="6">
    <location>
        <position position="268"/>
    </location>
    <ligand>
        <name>Zn(2+)</name>
        <dbReference type="ChEBI" id="CHEBI:29105"/>
    </ligand>
</feature>
<dbReference type="FunCoup" id="A0A6P8HQU0">
    <property type="interactions" value="104"/>
</dbReference>
<feature type="transmembrane region" description="Helical" evidence="7">
    <location>
        <begin position="143"/>
        <end position="165"/>
    </location>
</feature>
<keyword evidence="6" id="KW-0862">Zinc</keyword>
<organism evidence="8 9">
    <name type="scientific">Actinia tenebrosa</name>
    <name type="common">Australian red waratah sea anemone</name>
    <dbReference type="NCBI Taxonomy" id="6105"/>
    <lineage>
        <taxon>Eukaryota</taxon>
        <taxon>Metazoa</taxon>
        <taxon>Cnidaria</taxon>
        <taxon>Anthozoa</taxon>
        <taxon>Hexacorallia</taxon>
        <taxon>Actiniaria</taxon>
        <taxon>Actiniidae</taxon>
        <taxon>Actinia</taxon>
    </lineage>
</organism>
<dbReference type="GO" id="GO:0016020">
    <property type="term" value="C:membrane"/>
    <property type="evidence" value="ECO:0007669"/>
    <property type="project" value="UniProtKB-SubCell"/>
</dbReference>
<dbReference type="RefSeq" id="XP_031558749.1">
    <property type="nucleotide sequence ID" value="XM_031702889.1"/>
</dbReference>
<dbReference type="PANTHER" id="PTHR20855">
    <property type="entry name" value="ADIPOR/PROGESTIN RECEPTOR-RELATED"/>
    <property type="match status" value="1"/>
</dbReference>
<comment type="similarity">
    <text evidence="2">Belongs to the ADIPOR family.</text>
</comment>
<name>A0A6P8HQU0_ACTTE</name>
<keyword evidence="3 7" id="KW-0812">Transmembrane</keyword>
<dbReference type="GeneID" id="116295141"/>
<evidence type="ECO:0000256" key="6">
    <source>
        <dbReference type="PIRSR" id="PIRSR604254-1"/>
    </source>
</evidence>
<feature type="transmembrane region" description="Helical" evidence="7">
    <location>
        <begin position="103"/>
        <end position="122"/>
    </location>
</feature>
<feature type="transmembrane region" description="Helical" evidence="7">
    <location>
        <begin position="194"/>
        <end position="214"/>
    </location>
</feature>
<accession>A0A6P8HQU0</accession>
<evidence type="ECO:0000256" key="3">
    <source>
        <dbReference type="ARBA" id="ARBA00022692"/>
    </source>
</evidence>
<dbReference type="Proteomes" id="UP000515163">
    <property type="component" value="Unplaced"/>
</dbReference>
<sequence length="296" mass="34238">MVLKRIIKPWIYSDDTVAEITEEKTPPRRLVSWHFCPSWLQFNKFVLSGYRCNFTMSECLDSLTYLHNESVNIYSHGIPFILFVVMIPLTASEACLQNPFWFSFHYFSCFIPFFSSLIYHLFMCHHHGQKTYDSLLNFDMCGIWAVNAFGALCGIRATLFCFPIWRNLAVMTYLIISCASLSFILRAKTPKERFAPMAVFGVLRYMFLCVRLALKFLGYGCGSNEALKYCFLMDSFACVGGLINIARIPEKWYPGQFDLFGNSHQIMHVMSAISVLFLHLGVTHEFEWMSTYKCPT</sequence>
<evidence type="ECO:0000313" key="8">
    <source>
        <dbReference type="Proteomes" id="UP000515163"/>
    </source>
</evidence>
<proteinExistence type="inferred from homology"/>